<name>A0A4U1CCD6_9SPHI</name>
<dbReference type="Gene3D" id="3.30.379.10">
    <property type="entry name" value="Chitobiase/beta-hexosaminidase domain 2-like"/>
    <property type="match status" value="1"/>
</dbReference>
<proteinExistence type="predicted"/>
<sequence>MRNFLIFISLLLIAPTFSLAKPLQKEQKTIYVSSQSGQRALFGAKRLMSNLSKFGYAVKLTVIDSKTKFQKGKSAIVIGTATDQSFAKFFPQTIKNKAATAGKEGYAIAHDKDGTLYLIGADQSGTLYSCIDLEEKIAANKNQIPNQLNSVDKPHMVLRGTCIGLQKPDYLPGRDVYEYPYTPESFPWFYDKNLWIQYLDMMVENRFNSLYLWNGHPFSSLVKLKDYPYALEVDEATFKKNEEMFRFLTAEADKRGIWVIQMFYNILIPKPFAEKHNLKTQDRNRPIIPLIADYTRKSIAAFVEKYPNVGIMVALGEAMEGVGQDDIDWFTKTIIPGVKDGLKAAGIKEEPPIVLRAHDTYAPGVMEAALPIYKNLYTENKFNGEALTTYEPRGAWAELNRTLSKIGTMNISNVHILANLEPFRYGSAGFIQKSVTAMDKIYGAKGLHLYPQSGYWDWPYTADKIVERQLQVDRDWIWYKEWARYAWNPYRDRTKEINYWGAQLADKFGTDLNAGKAILNAYEESGEVSPKLLRRYGITDGNRQTLTLGMLMTQLINPYRYNLFTLMYESEAPEGEMIIEYAEKEWNKQGHIGETPVQIAREVVEHSKKALASINQASATITKDKEEFRRLKNDMYCYDAMANFYAEKVKSALWILRYKYSNNVEDLEKALPSLEKSVNFYADLVKLTEDEYLYANSMQTKQRKIPMRGVDKTFIHWKEMLPVFTQELNHFKKSIDSLKSVKPGAVVKVIPFQNADVQLISPNLTYQVAKAATVFSDTTSQIKEVTEKLDGLKAVQLAMKSQIINGTEIKFSTKNPVKLLVGYFNEKNPKYAPAPQLEIDASANNYGQSEIKIANGIIINGFPPVNVHAYSFAAGKHTLTINKGACLVLGFIDDKQEFRIFNAGLDGRGRDIDWLFE</sequence>
<evidence type="ECO:0008006" key="5">
    <source>
        <dbReference type="Google" id="ProtNLM"/>
    </source>
</evidence>
<evidence type="ECO:0000256" key="2">
    <source>
        <dbReference type="SAM" id="SignalP"/>
    </source>
</evidence>
<dbReference type="SUPFAM" id="SSF55545">
    <property type="entry name" value="beta-N-acetylhexosaminidase-like domain"/>
    <property type="match status" value="1"/>
</dbReference>
<accession>A0A4U1CCD6</accession>
<keyword evidence="1" id="KW-0378">Hydrolase</keyword>
<evidence type="ECO:0000313" key="3">
    <source>
        <dbReference type="EMBL" id="TKC02403.1"/>
    </source>
</evidence>
<feature type="chain" id="PRO_5020739542" description="Beta-hexosaminidase bacterial type N-terminal domain-containing protein" evidence="2">
    <location>
        <begin position="21"/>
        <end position="917"/>
    </location>
</feature>
<dbReference type="Proteomes" id="UP000310477">
    <property type="component" value="Unassembled WGS sequence"/>
</dbReference>
<dbReference type="OrthoDB" id="99887at2"/>
<dbReference type="GO" id="GO:0016787">
    <property type="term" value="F:hydrolase activity"/>
    <property type="evidence" value="ECO:0007669"/>
    <property type="project" value="UniProtKB-KW"/>
</dbReference>
<organism evidence="3 4">
    <name type="scientific">Pedobacter cryotolerans</name>
    <dbReference type="NCBI Taxonomy" id="2571270"/>
    <lineage>
        <taxon>Bacteria</taxon>
        <taxon>Pseudomonadati</taxon>
        <taxon>Bacteroidota</taxon>
        <taxon>Sphingobacteriia</taxon>
        <taxon>Sphingobacteriales</taxon>
        <taxon>Sphingobacteriaceae</taxon>
        <taxon>Pedobacter</taxon>
    </lineage>
</organism>
<dbReference type="GO" id="GO:0005975">
    <property type="term" value="P:carbohydrate metabolic process"/>
    <property type="evidence" value="ECO:0007669"/>
    <property type="project" value="UniProtKB-ARBA"/>
</dbReference>
<protein>
    <recommendedName>
        <fullName evidence="5">Beta-hexosaminidase bacterial type N-terminal domain-containing protein</fullName>
    </recommendedName>
</protein>
<dbReference type="InterPro" id="IPR029018">
    <property type="entry name" value="Hex-like_dom2"/>
</dbReference>
<keyword evidence="2" id="KW-0732">Signal</keyword>
<evidence type="ECO:0000313" key="4">
    <source>
        <dbReference type="Proteomes" id="UP000310477"/>
    </source>
</evidence>
<reference evidence="3 4" key="1">
    <citation type="submission" date="2019-04" db="EMBL/GenBank/DDBJ databases">
        <title>Pedobacter sp. AR-2-6 sp. nov., isolated from Arctic soil.</title>
        <authorList>
            <person name="Dahal R.H."/>
            <person name="Kim D.-U."/>
        </authorList>
    </citation>
    <scope>NUCLEOTIDE SEQUENCE [LARGE SCALE GENOMIC DNA]</scope>
    <source>
        <strain evidence="3 4">AR-2-6</strain>
    </source>
</reference>
<dbReference type="RefSeq" id="WP_136874626.1">
    <property type="nucleotide sequence ID" value="NZ_SWBO01000002.1"/>
</dbReference>
<gene>
    <name evidence="3" type="ORF">FA045_03760</name>
</gene>
<comment type="caution">
    <text evidence="3">The sequence shown here is derived from an EMBL/GenBank/DDBJ whole genome shotgun (WGS) entry which is preliminary data.</text>
</comment>
<evidence type="ECO:0000256" key="1">
    <source>
        <dbReference type="ARBA" id="ARBA00022801"/>
    </source>
</evidence>
<dbReference type="AlphaFoldDB" id="A0A4U1CCD6"/>
<feature type="signal peptide" evidence="2">
    <location>
        <begin position="1"/>
        <end position="20"/>
    </location>
</feature>
<dbReference type="EMBL" id="SWBO01000002">
    <property type="protein sequence ID" value="TKC02403.1"/>
    <property type="molecule type" value="Genomic_DNA"/>
</dbReference>
<keyword evidence="4" id="KW-1185">Reference proteome</keyword>